<sequence length="128" mass="14214">MILKNLGAWKPKKKKIQNETYSKNTNFNTSLGAKNLHKHGEQLPLIGRHLHLATSQIGRLLSQLPQNLGLSNVGEDVLVKARGDTDYLFRFVSDLLAIRNYNGCLLLLLVVFVDVAGREGTISSCQTN</sequence>
<dbReference type="AlphaFoldDB" id="A0A2P2KES5"/>
<reference evidence="1" key="1">
    <citation type="submission" date="2018-02" db="EMBL/GenBank/DDBJ databases">
        <title>Rhizophora mucronata_Transcriptome.</title>
        <authorList>
            <person name="Meera S.P."/>
            <person name="Sreeshan A."/>
            <person name="Augustine A."/>
        </authorList>
    </citation>
    <scope>NUCLEOTIDE SEQUENCE</scope>
    <source>
        <tissue evidence="1">Leaf</tissue>
    </source>
</reference>
<accession>A0A2P2KES5</accession>
<evidence type="ECO:0000313" key="1">
    <source>
        <dbReference type="EMBL" id="MBX04167.1"/>
    </source>
</evidence>
<protein>
    <submittedName>
        <fullName evidence="1">Uncharacterized protein MANES_01G237200</fullName>
    </submittedName>
</protein>
<dbReference type="EMBL" id="GGEC01023683">
    <property type="protein sequence ID" value="MBX04167.1"/>
    <property type="molecule type" value="Transcribed_RNA"/>
</dbReference>
<proteinExistence type="predicted"/>
<organism evidence="1">
    <name type="scientific">Rhizophora mucronata</name>
    <name type="common">Asiatic mangrove</name>
    <dbReference type="NCBI Taxonomy" id="61149"/>
    <lineage>
        <taxon>Eukaryota</taxon>
        <taxon>Viridiplantae</taxon>
        <taxon>Streptophyta</taxon>
        <taxon>Embryophyta</taxon>
        <taxon>Tracheophyta</taxon>
        <taxon>Spermatophyta</taxon>
        <taxon>Magnoliopsida</taxon>
        <taxon>eudicotyledons</taxon>
        <taxon>Gunneridae</taxon>
        <taxon>Pentapetalae</taxon>
        <taxon>rosids</taxon>
        <taxon>fabids</taxon>
        <taxon>Malpighiales</taxon>
        <taxon>Rhizophoraceae</taxon>
        <taxon>Rhizophora</taxon>
    </lineage>
</organism>
<name>A0A2P2KES5_RHIMU</name>